<evidence type="ECO:0000313" key="2">
    <source>
        <dbReference type="EMBL" id="SMO91848.1"/>
    </source>
</evidence>
<dbReference type="AlphaFoldDB" id="A0A521F6L1"/>
<proteinExistence type="predicted"/>
<dbReference type="Pfam" id="PF05598">
    <property type="entry name" value="DUF772"/>
    <property type="match status" value="1"/>
</dbReference>
<organism evidence="2 3">
    <name type="scientific">Saccharicrinis carchari</name>
    <dbReference type="NCBI Taxonomy" id="1168039"/>
    <lineage>
        <taxon>Bacteria</taxon>
        <taxon>Pseudomonadati</taxon>
        <taxon>Bacteroidota</taxon>
        <taxon>Bacteroidia</taxon>
        <taxon>Marinilabiliales</taxon>
        <taxon>Marinilabiliaceae</taxon>
        <taxon>Saccharicrinis</taxon>
    </lineage>
</organism>
<dbReference type="EMBL" id="FXTB01000015">
    <property type="protein sequence ID" value="SMO91848.1"/>
    <property type="molecule type" value="Genomic_DNA"/>
</dbReference>
<reference evidence="2 3" key="1">
    <citation type="submission" date="2017-05" db="EMBL/GenBank/DDBJ databases">
        <authorList>
            <person name="Varghese N."/>
            <person name="Submissions S."/>
        </authorList>
    </citation>
    <scope>NUCLEOTIDE SEQUENCE [LARGE SCALE GENOMIC DNA]</scope>
    <source>
        <strain evidence="2 3">DSM 27040</strain>
    </source>
</reference>
<dbReference type="InterPro" id="IPR008490">
    <property type="entry name" value="Transposase_InsH_N"/>
</dbReference>
<sequence>MCLKKSRSLRSGNRWVILAHKIPCDPLVSIYQKQMGNGKTGTGGINPRVMVGAFIIEHMCDLNDREAVLQIQENMHMQYLLGSVANTNKGLGFIPGKYWPIKYTVHERTVKSSRNSA</sequence>
<feature type="domain" description="Transposase InsH N-terminal" evidence="1">
    <location>
        <begin position="9"/>
        <end position="82"/>
    </location>
</feature>
<protein>
    <submittedName>
        <fullName evidence="2">Transposase domain</fullName>
    </submittedName>
</protein>
<keyword evidence="3" id="KW-1185">Reference proteome</keyword>
<dbReference type="RefSeq" id="WP_142534757.1">
    <property type="nucleotide sequence ID" value="NZ_FXTB01000015.1"/>
</dbReference>
<accession>A0A521F6L1</accession>
<name>A0A521F6L1_SACCC</name>
<evidence type="ECO:0000259" key="1">
    <source>
        <dbReference type="Pfam" id="PF05598"/>
    </source>
</evidence>
<dbReference type="Proteomes" id="UP000319040">
    <property type="component" value="Unassembled WGS sequence"/>
</dbReference>
<evidence type="ECO:0000313" key="3">
    <source>
        <dbReference type="Proteomes" id="UP000319040"/>
    </source>
</evidence>
<gene>
    <name evidence="2" type="ORF">SAMN06265379_11524</name>
</gene>